<reference evidence="5" key="2">
    <citation type="journal article" date="2018" name="Nat. Microbiol.">
        <title>Leveraging single-cell genomics to expand the fungal tree of life.</title>
        <authorList>
            <person name="Ahrendt S.R."/>
            <person name="Quandt C.A."/>
            <person name="Ciobanu D."/>
            <person name="Clum A."/>
            <person name="Salamov A."/>
            <person name="Andreopoulos B."/>
            <person name="Cheng J.F."/>
            <person name="Woyke T."/>
            <person name="Pelin A."/>
            <person name="Henrissat B."/>
            <person name="Reynolds N.K."/>
            <person name="Benny G.L."/>
            <person name="Smith M.E."/>
            <person name="James T.Y."/>
            <person name="Grigoriev I.V."/>
        </authorList>
    </citation>
    <scope>NUCLEOTIDE SEQUENCE [LARGE SCALE GENOMIC DNA]</scope>
    <source>
        <strain evidence="5">CSF55</strain>
    </source>
</reference>
<feature type="compositionally biased region" description="Acidic residues" evidence="1">
    <location>
        <begin position="369"/>
        <end position="379"/>
    </location>
</feature>
<dbReference type="HOGENOM" id="CLU_669310_0_0_1"/>
<dbReference type="Proteomes" id="UP000030755">
    <property type="component" value="Unassembled WGS sequence"/>
</dbReference>
<evidence type="ECO:0000313" key="4">
    <source>
        <dbReference type="Proteomes" id="UP000030755"/>
    </source>
</evidence>
<sequence>MIEELLRETSKEIPYTCITKFLHNTQSLGNLLAKLTSEKLLIEDYYPHKRDFVYDALSRQYIEGYYSSVHKCWCFQSEPVVLSVEDVEKSKEICELINKEFHGFIWFSLFLKRYPILFKTTKYPSLKDLLFMACTSGIIFGGYLKSKNDWFFCTGTVSPDYLKDQLLNESTISTSATSSLLEAVIEECMTELNNMCRKQRFVSFIDLSNRFASNKLNEKIKGCNFKFKKFFYYLVSINKIKMVFDVEWIVYVPPCDFEAPKEKHFKLLETIEKSLPCTYGTLSQSKDLKVFCEDSGFLDLWHGIIELASHDLLNLEFSANDYKIFPYSSKSKETDAKPQLGTKSTTDNELKDTLNQNNQKKESVKDPIEIEQDDKEAEIDTNSAGQKERSQLDYFSDLFFSMKVPSIFGSK</sequence>
<reference evidence="3" key="3">
    <citation type="submission" date="2018-08" db="EMBL/GenBank/DDBJ databases">
        <title>Leveraging single-cell genomics to expand the Fungal Tree of Life.</title>
        <authorList>
            <consortium name="DOE Joint Genome Institute"/>
            <person name="Ahrendt S.R."/>
            <person name="Quandt C.A."/>
            <person name="Ciobanu D."/>
            <person name="Clum A."/>
            <person name="Salamov A."/>
            <person name="Andreopoulos B."/>
            <person name="Cheng J.-F."/>
            <person name="Woyke T."/>
            <person name="Pelin A."/>
            <person name="Henrissat B."/>
            <person name="Reynolds N."/>
            <person name="Benny G.L."/>
            <person name="Smith M.E."/>
            <person name="James T.Y."/>
            <person name="Grigoriev I.V."/>
        </authorList>
    </citation>
    <scope>NUCLEOTIDE SEQUENCE</scope>
    <source>
        <strain evidence="3">CSF55</strain>
    </source>
</reference>
<accession>A0A075AYR3</accession>
<feature type="compositionally biased region" description="Basic and acidic residues" evidence="1">
    <location>
        <begin position="359"/>
        <end position="368"/>
    </location>
</feature>
<organism evidence="2 4">
    <name type="scientific">Rozella allomycis (strain CSF55)</name>
    <dbReference type="NCBI Taxonomy" id="988480"/>
    <lineage>
        <taxon>Eukaryota</taxon>
        <taxon>Fungi</taxon>
        <taxon>Fungi incertae sedis</taxon>
        <taxon>Cryptomycota</taxon>
        <taxon>Cryptomycota incertae sedis</taxon>
        <taxon>Rozella</taxon>
    </lineage>
</organism>
<dbReference type="EMBL" id="KE561047">
    <property type="protein sequence ID" value="EPZ33674.1"/>
    <property type="molecule type" value="Genomic_DNA"/>
</dbReference>
<evidence type="ECO:0000313" key="3">
    <source>
        <dbReference type="EMBL" id="RKP20437.1"/>
    </source>
</evidence>
<dbReference type="AlphaFoldDB" id="A0A075AYR3"/>
<feature type="region of interest" description="Disordered" evidence="1">
    <location>
        <begin position="332"/>
        <end position="388"/>
    </location>
</feature>
<dbReference type="EMBL" id="ML005063">
    <property type="protein sequence ID" value="RKP20437.1"/>
    <property type="molecule type" value="Genomic_DNA"/>
</dbReference>
<reference evidence="2 4" key="1">
    <citation type="journal article" date="2013" name="Curr. Biol.">
        <title>Shared signatures of parasitism and phylogenomics unite Cryptomycota and microsporidia.</title>
        <authorList>
            <person name="James T.Y."/>
            <person name="Pelin A."/>
            <person name="Bonen L."/>
            <person name="Ahrendt S."/>
            <person name="Sain D."/>
            <person name="Corradi N."/>
            <person name="Stajich J.E."/>
        </authorList>
    </citation>
    <scope>NUCLEOTIDE SEQUENCE [LARGE SCALE GENOMIC DNA]</scope>
    <source>
        <strain evidence="2 4">CSF55</strain>
        <strain evidence="2 4">CSF55</strain>
    </source>
</reference>
<name>A0A075AYR3_ROZAC</name>
<evidence type="ECO:0000256" key="1">
    <source>
        <dbReference type="SAM" id="MobiDB-lite"/>
    </source>
</evidence>
<proteinExistence type="predicted"/>
<evidence type="ECO:0000313" key="5">
    <source>
        <dbReference type="Proteomes" id="UP000281549"/>
    </source>
</evidence>
<keyword evidence="4" id="KW-1185">Reference proteome</keyword>
<protein>
    <submittedName>
        <fullName evidence="2">Uncharacterized protein</fullName>
    </submittedName>
</protein>
<dbReference type="Proteomes" id="UP000281549">
    <property type="component" value="Unassembled WGS sequence"/>
</dbReference>
<evidence type="ECO:0000313" key="2">
    <source>
        <dbReference type="EMBL" id="EPZ33674.1"/>
    </source>
</evidence>
<gene>
    <name evidence="2" type="ORF">O9G_000449</name>
    <name evidence="3" type="ORF">ROZALSC1DRAFT_28065</name>
</gene>